<name>A0A0M1VVX3_FUSVC</name>
<evidence type="ECO:0000256" key="3">
    <source>
        <dbReference type="ARBA" id="ARBA00023125"/>
    </source>
</evidence>
<dbReference type="Pfam" id="PF00239">
    <property type="entry name" value="Resolvase"/>
    <property type="match status" value="1"/>
</dbReference>
<dbReference type="SUPFAM" id="SSF53041">
    <property type="entry name" value="Resolvase-like"/>
    <property type="match status" value="1"/>
</dbReference>
<dbReference type="InterPro" id="IPR036162">
    <property type="entry name" value="Resolvase-like_N_sf"/>
</dbReference>
<evidence type="ECO:0000256" key="2">
    <source>
        <dbReference type="ARBA" id="ARBA00022908"/>
    </source>
</evidence>
<dbReference type="SMART" id="SM00857">
    <property type="entry name" value="Resolvase"/>
    <property type="match status" value="1"/>
</dbReference>
<evidence type="ECO:0000256" key="5">
    <source>
        <dbReference type="PIRSR" id="PIRSR606118-50"/>
    </source>
</evidence>
<accession>A0A0M1VVX3</accession>
<organism evidence="8 9">
    <name type="scientific">Fusobacterium vincentii 4_1_13</name>
    <dbReference type="NCBI Taxonomy" id="469606"/>
    <lineage>
        <taxon>Bacteria</taxon>
        <taxon>Fusobacteriati</taxon>
        <taxon>Fusobacteriota</taxon>
        <taxon>Fusobacteriia</taxon>
        <taxon>Fusobacteriales</taxon>
        <taxon>Fusobacteriaceae</taxon>
        <taxon>Fusobacterium</taxon>
    </lineage>
</organism>
<dbReference type="PANTHER" id="PTHR30461:SF26">
    <property type="entry name" value="RESOLVASE HOMOLOG YNEB"/>
    <property type="match status" value="1"/>
</dbReference>
<dbReference type="GO" id="GO:0015074">
    <property type="term" value="P:DNA integration"/>
    <property type="evidence" value="ECO:0007669"/>
    <property type="project" value="UniProtKB-KW"/>
</dbReference>
<evidence type="ECO:0000259" key="7">
    <source>
        <dbReference type="PROSITE" id="PS51736"/>
    </source>
</evidence>
<evidence type="ECO:0000256" key="6">
    <source>
        <dbReference type="PROSITE-ProRule" id="PRU10137"/>
    </source>
</evidence>
<evidence type="ECO:0000256" key="1">
    <source>
        <dbReference type="ARBA" id="ARBA00009913"/>
    </source>
</evidence>
<dbReference type="PROSITE" id="PS51736">
    <property type="entry name" value="RECOMBINASES_3"/>
    <property type="match status" value="1"/>
</dbReference>
<dbReference type="InterPro" id="IPR006119">
    <property type="entry name" value="Resolv_N"/>
</dbReference>
<dbReference type="CDD" id="cd03768">
    <property type="entry name" value="SR_ResInv"/>
    <property type="match status" value="1"/>
</dbReference>
<comment type="caution">
    <text evidence="8">The sequence shown here is derived from an EMBL/GenBank/DDBJ whole genome shotgun (WGS) entry which is preliminary data.</text>
</comment>
<keyword evidence="2" id="KW-0229">DNA integration</keyword>
<dbReference type="PROSITE" id="PS00397">
    <property type="entry name" value="RECOMBINASES_1"/>
    <property type="match status" value="1"/>
</dbReference>
<dbReference type="Pfam" id="PF02796">
    <property type="entry name" value="HTH_7"/>
    <property type="match status" value="1"/>
</dbReference>
<dbReference type="Proteomes" id="UP000004925">
    <property type="component" value="Unassembled WGS sequence"/>
</dbReference>
<reference evidence="8 9" key="1">
    <citation type="submission" date="2011-10" db="EMBL/GenBank/DDBJ databases">
        <title>The Genome Sequence of Fusobacterium sp. 4_1_13.</title>
        <authorList>
            <consortium name="The Broad Institute Genome Sequencing Platform"/>
            <person name="Earl A."/>
            <person name="Ward D."/>
            <person name="Feldgarden M."/>
            <person name="Gevers D."/>
            <person name="Strauss J."/>
            <person name="Ambrose C."/>
            <person name="Allen-Vercoe E."/>
            <person name="Young S.K."/>
            <person name="Zeng Q."/>
            <person name="Gargeya S."/>
            <person name="Fitzgerald M."/>
            <person name="Haas B."/>
            <person name="Abouelleil A."/>
            <person name="Alvarado L."/>
            <person name="Arachchi H.M."/>
            <person name="Berlin A."/>
            <person name="Brown A."/>
            <person name="Chapman S.B."/>
            <person name="Chen Z."/>
            <person name="Dunbar C."/>
            <person name="Freedman E."/>
            <person name="Gearin G."/>
            <person name="Goldberg J."/>
            <person name="Griggs A."/>
            <person name="Gujja S."/>
            <person name="Heiman D."/>
            <person name="Howarth C."/>
            <person name="Larson L."/>
            <person name="Lui A."/>
            <person name="MacDonald P.J."/>
            <person name="Montmayeur A."/>
            <person name="Murphy C."/>
            <person name="Neiman D."/>
            <person name="Pearson M."/>
            <person name="Priest M."/>
            <person name="Roberts A."/>
            <person name="Saif S."/>
            <person name="Shea T."/>
            <person name="Shenoy N."/>
            <person name="Sisk P."/>
            <person name="Stolte C."/>
            <person name="Sykes S."/>
            <person name="Wortman J."/>
            <person name="Nusbaum C."/>
            <person name="Birren B."/>
        </authorList>
    </citation>
    <scope>NUCLEOTIDE SEQUENCE [LARGE SCALE GENOMIC DNA]</scope>
    <source>
        <strain evidence="8 9">4_1_13</strain>
    </source>
</reference>
<dbReference type="eggNOG" id="COG1961">
    <property type="taxonomic scope" value="Bacteria"/>
</dbReference>
<feature type="active site" description="O-(5'-phospho-DNA)-serine intermediate" evidence="5 6">
    <location>
        <position position="9"/>
    </location>
</feature>
<keyword evidence="4" id="KW-0233">DNA recombination</keyword>
<dbReference type="PROSITE" id="PS00398">
    <property type="entry name" value="RECOMBINASES_2"/>
    <property type="match status" value="1"/>
</dbReference>
<comment type="similarity">
    <text evidence="1">Belongs to the site-specific recombinase resolvase family.</text>
</comment>
<keyword evidence="3" id="KW-0238">DNA-binding</keyword>
<gene>
    <name evidence="8" type="ORF">FSCG_01308</name>
</gene>
<dbReference type="RefSeq" id="WP_008803195.1">
    <property type="nucleotide sequence ID" value="NZ_KQ235737.1"/>
</dbReference>
<dbReference type="AlphaFoldDB" id="A0A0M1VVX3"/>
<evidence type="ECO:0000256" key="4">
    <source>
        <dbReference type="ARBA" id="ARBA00023172"/>
    </source>
</evidence>
<dbReference type="PANTHER" id="PTHR30461">
    <property type="entry name" value="DNA-INVERTASE FROM LAMBDOID PROPHAGE"/>
    <property type="match status" value="1"/>
</dbReference>
<dbReference type="GO" id="GO:0003677">
    <property type="term" value="F:DNA binding"/>
    <property type="evidence" value="ECO:0007669"/>
    <property type="project" value="UniProtKB-KW"/>
</dbReference>
<dbReference type="Gene3D" id="3.40.50.1390">
    <property type="entry name" value="Resolvase, N-terminal catalytic domain"/>
    <property type="match status" value="1"/>
</dbReference>
<feature type="domain" description="Resolvase/invertase-type recombinase catalytic" evidence="7">
    <location>
        <begin position="1"/>
        <end position="145"/>
    </location>
</feature>
<proteinExistence type="inferred from homology"/>
<evidence type="ECO:0000313" key="9">
    <source>
        <dbReference type="Proteomes" id="UP000004925"/>
    </source>
</evidence>
<dbReference type="EMBL" id="ACDE02000019">
    <property type="protein sequence ID" value="EEO40595.1"/>
    <property type="molecule type" value="Genomic_DNA"/>
</dbReference>
<protein>
    <recommendedName>
        <fullName evidence="7">Resolvase/invertase-type recombinase catalytic domain-containing protein</fullName>
    </recommendedName>
</protein>
<dbReference type="InterPro" id="IPR050639">
    <property type="entry name" value="SSR_resolvase"/>
</dbReference>
<dbReference type="HOGENOM" id="CLU_010686_5_1_0"/>
<dbReference type="InterPro" id="IPR006118">
    <property type="entry name" value="Recombinase_CS"/>
</dbReference>
<sequence>MKYGYLRVSTNTQDETRQREALKKYGVLEENIYLDKASGKNFIDRTEWQKLLVKVIIGDIIVIKELDRLGRNNAEIKETFILLKNKGVYLEFLDQPLLNTTNKSQIEIELVQPIILHLLGYFAEKEREKIRTRQKEAYDSLEKDSKGRKISRKKNKVVGRPNKIEKILQDNSEIIKLWIEKKITTKKTLEILNISRSSLFRIKNEINNF</sequence>
<evidence type="ECO:0000313" key="8">
    <source>
        <dbReference type="EMBL" id="EEO40595.1"/>
    </source>
</evidence>
<dbReference type="InterPro" id="IPR006120">
    <property type="entry name" value="Resolvase_HTH_dom"/>
</dbReference>
<dbReference type="GO" id="GO:0000150">
    <property type="term" value="F:DNA strand exchange activity"/>
    <property type="evidence" value="ECO:0007669"/>
    <property type="project" value="InterPro"/>
</dbReference>